<dbReference type="InParanoid" id="G3GUC6"/>
<accession>G3GUC6</accession>
<gene>
    <name evidence="1" type="ORF">I79_001280</name>
</gene>
<dbReference type="EMBL" id="JH000027">
    <property type="protein sequence ID" value="EGV95683.1"/>
    <property type="molecule type" value="Genomic_DNA"/>
</dbReference>
<evidence type="ECO:0000313" key="2">
    <source>
        <dbReference type="Proteomes" id="UP000001075"/>
    </source>
</evidence>
<dbReference type="Proteomes" id="UP000001075">
    <property type="component" value="Unassembled WGS sequence"/>
</dbReference>
<evidence type="ECO:0000313" key="1">
    <source>
        <dbReference type="EMBL" id="EGV95683.1"/>
    </source>
</evidence>
<proteinExistence type="predicted"/>
<organism evidence="1 2">
    <name type="scientific">Cricetulus griseus</name>
    <name type="common">Chinese hamster</name>
    <name type="synonym">Cricetulus barabensis griseus</name>
    <dbReference type="NCBI Taxonomy" id="10029"/>
    <lineage>
        <taxon>Eukaryota</taxon>
        <taxon>Metazoa</taxon>
        <taxon>Chordata</taxon>
        <taxon>Craniata</taxon>
        <taxon>Vertebrata</taxon>
        <taxon>Euteleostomi</taxon>
        <taxon>Mammalia</taxon>
        <taxon>Eutheria</taxon>
        <taxon>Euarchontoglires</taxon>
        <taxon>Glires</taxon>
        <taxon>Rodentia</taxon>
        <taxon>Myomorpha</taxon>
        <taxon>Muroidea</taxon>
        <taxon>Cricetidae</taxon>
        <taxon>Cricetinae</taxon>
        <taxon>Cricetulus</taxon>
    </lineage>
</organism>
<sequence length="57" mass="6462">MYKIKLHCWSCKSSTIFLNVSITAAVHLFQEVGFCSFVIFKTTSDLKATLLYVKSVL</sequence>
<name>G3GUC6_CRIGR</name>
<dbReference type="AlphaFoldDB" id="G3GUC6"/>
<protein>
    <submittedName>
        <fullName evidence="1">Uncharacterized protein</fullName>
    </submittedName>
</protein>
<reference evidence="2" key="1">
    <citation type="journal article" date="2011" name="Nat. Biotechnol.">
        <title>The genomic sequence of the Chinese hamster ovary (CHO)-K1 cell line.</title>
        <authorList>
            <person name="Xu X."/>
            <person name="Nagarajan H."/>
            <person name="Lewis N.E."/>
            <person name="Pan S."/>
            <person name="Cai Z."/>
            <person name="Liu X."/>
            <person name="Chen W."/>
            <person name="Xie M."/>
            <person name="Wang W."/>
            <person name="Hammond S."/>
            <person name="Andersen M.R."/>
            <person name="Neff N."/>
            <person name="Passarelli B."/>
            <person name="Koh W."/>
            <person name="Fan H.C."/>
            <person name="Wang J."/>
            <person name="Gui Y."/>
            <person name="Lee K.H."/>
            <person name="Betenbaugh M.J."/>
            <person name="Quake S.R."/>
            <person name="Famili I."/>
            <person name="Palsson B.O."/>
            <person name="Wang J."/>
        </authorList>
    </citation>
    <scope>NUCLEOTIDE SEQUENCE [LARGE SCALE GENOMIC DNA]</scope>
    <source>
        <strain evidence="2">CHO K1 cell line</strain>
    </source>
</reference>